<dbReference type="AlphaFoldDB" id="A0A177CYI0"/>
<feature type="signal peptide" evidence="1">
    <location>
        <begin position="1"/>
        <end position="26"/>
    </location>
</feature>
<dbReference type="InParanoid" id="A0A177CYI0"/>
<keyword evidence="1" id="KW-0732">Signal</keyword>
<dbReference type="GeneID" id="28760774"/>
<feature type="chain" id="PRO_5008058801" evidence="1">
    <location>
        <begin position="27"/>
        <end position="263"/>
    </location>
</feature>
<accession>A0A177CYI0</accession>
<protein>
    <submittedName>
        <fullName evidence="2">Uncharacterized protein</fullName>
    </submittedName>
</protein>
<keyword evidence="3" id="KW-1185">Reference proteome</keyword>
<reference evidence="2 3" key="1">
    <citation type="submission" date="2016-05" db="EMBL/GenBank/DDBJ databases">
        <title>Comparative analysis of secretome profiles of manganese(II)-oxidizing ascomycete fungi.</title>
        <authorList>
            <consortium name="DOE Joint Genome Institute"/>
            <person name="Zeiner C.A."/>
            <person name="Purvine S.O."/>
            <person name="Zink E.M."/>
            <person name="Wu S."/>
            <person name="Pasa-Tolic L."/>
            <person name="Chaput D.L."/>
            <person name="Haridas S."/>
            <person name="Grigoriev I.V."/>
            <person name="Santelli C.M."/>
            <person name="Hansel C.M."/>
        </authorList>
    </citation>
    <scope>NUCLEOTIDE SEQUENCE [LARGE SCALE GENOMIC DNA]</scope>
    <source>
        <strain evidence="2 3">AP3s5-JAC2a</strain>
    </source>
</reference>
<evidence type="ECO:0000256" key="1">
    <source>
        <dbReference type="SAM" id="SignalP"/>
    </source>
</evidence>
<dbReference type="EMBL" id="KV441548">
    <property type="protein sequence ID" value="OAG12306.1"/>
    <property type="molecule type" value="Genomic_DNA"/>
</dbReference>
<gene>
    <name evidence="2" type="ORF">CC84DRAFT_1159647</name>
</gene>
<proteinExistence type="predicted"/>
<dbReference type="OrthoDB" id="3720380at2759"/>
<name>A0A177CYI0_9PLEO</name>
<sequence>MRFHLLPAPIATLTLSFLASSPCINAQFTFPPPLNGSISDYTSGKATATMNFSAGDSMFGGWSTPGSLMSFLVYRCTGSTEAGSTIKPLNSDFNSTVGHLAPDKTWEQMPLYSSAADMFGNGFNPGRNPIWFHGDFFANNKTTGDLCWFELYPGSDTYGVSKDGTPERVATVNGDGDWYFATEPFTVHPARPNNLTVTWKSSGPKPDLMKNHTEAYWADFYREFPNLKQSSGSGPGGESGAYSAILQGSSWMGLLAMVLAIAL</sequence>
<evidence type="ECO:0000313" key="2">
    <source>
        <dbReference type="EMBL" id="OAG12306.1"/>
    </source>
</evidence>
<evidence type="ECO:0000313" key="3">
    <source>
        <dbReference type="Proteomes" id="UP000077069"/>
    </source>
</evidence>
<dbReference type="RefSeq" id="XP_018042671.1">
    <property type="nucleotide sequence ID" value="XM_018177288.1"/>
</dbReference>
<organism evidence="2 3">
    <name type="scientific">Paraphaeosphaeria sporulosa</name>
    <dbReference type="NCBI Taxonomy" id="1460663"/>
    <lineage>
        <taxon>Eukaryota</taxon>
        <taxon>Fungi</taxon>
        <taxon>Dikarya</taxon>
        <taxon>Ascomycota</taxon>
        <taxon>Pezizomycotina</taxon>
        <taxon>Dothideomycetes</taxon>
        <taxon>Pleosporomycetidae</taxon>
        <taxon>Pleosporales</taxon>
        <taxon>Massarineae</taxon>
        <taxon>Didymosphaeriaceae</taxon>
        <taxon>Paraphaeosphaeria</taxon>
    </lineage>
</organism>
<dbReference type="Proteomes" id="UP000077069">
    <property type="component" value="Unassembled WGS sequence"/>
</dbReference>